<dbReference type="STRING" id="1220188.A0A4S3JML8"/>
<proteinExistence type="predicted"/>
<gene>
    <name evidence="2" type="ORF">EYZ11_003754</name>
</gene>
<dbReference type="AlphaFoldDB" id="A0A4S3JML8"/>
<feature type="region of interest" description="Disordered" evidence="1">
    <location>
        <begin position="1"/>
        <end position="194"/>
    </location>
</feature>
<dbReference type="EMBL" id="SOSA01000100">
    <property type="protein sequence ID" value="THC96745.1"/>
    <property type="molecule type" value="Genomic_DNA"/>
</dbReference>
<protein>
    <submittedName>
        <fullName evidence="2">Uncharacterized protein</fullName>
    </submittedName>
</protein>
<reference evidence="2 3" key="1">
    <citation type="submission" date="2019-03" db="EMBL/GenBank/DDBJ databases">
        <title>The genome sequence of a newly discovered highly antifungal drug resistant Aspergillus species, Aspergillus tanneri NIH 1004.</title>
        <authorList>
            <person name="Mounaud S."/>
            <person name="Singh I."/>
            <person name="Joardar V."/>
            <person name="Pakala S."/>
            <person name="Pakala S."/>
            <person name="Venepally P."/>
            <person name="Hoover J."/>
            <person name="Nierman W."/>
            <person name="Chung J."/>
            <person name="Losada L."/>
        </authorList>
    </citation>
    <scope>NUCLEOTIDE SEQUENCE [LARGE SCALE GENOMIC DNA]</scope>
    <source>
        <strain evidence="2 3">NIH1004</strain>
    </source>
</reference>
<feature type="compositionally biased region" description="Polar residues" evidence="1">
    <location>
        <begin position="112"/>
        <end position="126"/>
    </location>
</feature>
<evidence type="ECO:0000256" key="1">
    <source>
        <dbReference type="SAM" id="MobiDB-lite"/>
    </source>
</evidence>
<dbReference type="PANTHER" id="PTHR37540:SF5">
    <property type="entry name" value="TRANSCRIPTION FACTOR DOMAIN-CONTAINING PROTEIN"/>
    <property type="match status" value="1"/>
</dbReference>
<organism evidence="2 3">
    <name type="scientific">Aspergillus tanneri</name>
    <dbReference type="NCBI Taxonomy" id="1220188"/>
    <lineage>
        <taxon>Eukaryota</taxon>
        <taxon>Fungi</taxon>
        <taxon>Dikarya</taxon>
        <taxon>Ascomycota</taxon>
        <taxon>Pezizomycotina</taxon>
        <taxon>Eurotiomycetes</taxon>
        <taxon>Eurotiomycetidae</taxon>
        <taxon>Eurotiales</taxon>
        <taxon>Aspergillaceae</taxon>
        <taxon>Aspergillus</taxon>
        <taxon>Aspergillus subgen. Circumdati</taxon>
    </lineage>
</organism>
<name>A0A4S3JML8_9EURO</name>
<keyword evidence="3" id="KW-1185">Reference proteome</keyword>
<feature type="compositionally biased region" description="Polar residues" evidence="1">
    <location>
        <begin position="176"/>
        <end position="186"/>
    </location>
</feature>
<accession>A0A4S3JML8</accession>
<feature type="compositionally biased region" description="Basic residues" evidence="1">
    <location>
        <begin position="78"/>
        <end position="90"/>
    </location>
</feature>
<dbReference type="Pfam" id="PF11951">
    <property type="entry name" value="Fungal_trans_2"/>
    <property type="match status" value="1"/>
</dbReference>
<evidence type="ECO:0000313" key="3">
    <source>
        <dbReference type="Proteomes" id="UP000308092"/>
    </source>
</evidence>
<dbReference type="InterPro" id="IPR021858">
    <property type="entry name" value="Fun_TF"/>
</dbReference>
<sequence>MGEEGSKGAEPSIKPDIHSQELIDAGSSGAPPARRLASNHASDQRSPRSSPPSRANQQASQSRKFEFVLVTDSESRRQVRRHAMRQYMHQRRLDSIARLGTSRIPVGGWATRQASDSATPGTSSRIESVEDESPTKSERDSPSTDEEQPILQKGKSPSQSLVPKSHKVKREEETSPLLSSFNSSDPLVSPGEGGGRDPFSCYPISICHADHELIQHCNPMMEIFRQFALHDELPFQAMLAIASKHRAGVEGKVESVQSLTHKMRALRLMNERLRADSTGQNDGTIYSVATMAVIEVFEILPELLIEADAKKKWSKDASIERLCSQGNSGFDFLSPDLHLGIPHDSTTDEGSESLCDHFRACEDFLRFFRHLHELERAALNSTPDLISKDAHRRIKQFSPGTQLHIILTMIPDYDHGIRDVRFIDDYTGMSCLVFLAVALHDCYLKSLNFDHYLEWLSMEVKKLNPHANPSITAILWLFLNNGGYPRDQPGDSGDRCWVVSRFMRIVKRLEWKRQGTIWDHIRQALIDFVMTQQECALGSDDVDEEALVARQYRARRSPTYLWDEDQMREYILNIKNPPPATTYFEMNAPIIT</sequence>
<evidence type="ECO:0000313" key="2">
    <source>
        <dbReference type="EMBL" id="THC96745.1"/>
    </source>
</evidence>
<feature type="compositionally biased region" description="Basic and acidic residues" evidence="1">
    <location>
        <begin position="133"/>
        <end position="142"/>
    </location>
</feature>
<dbReference type="Proteomes" id="UP000308092">
    <property type="component" value="Unassembled WGS sequence"/>
</dbReference>
<comment type="caution">
    <text evidence="2">The sequence shown here is derived from an EMBL/GenBank/DDBJ whole genome shotgun (WGS) entry which is preliminary data.</text>
</comment>
<dbReference type="VEuPathDB" id="FungiDB:EYZ11_003754"/>
<feature type="compositionally biased region" description="Basic and acidic residues" evidence="1">
    <location>
        <begin position="1"/>
        <end position="21"/>
    </location>
</feature>
<dbReference type="PANTHER" id="PTHR37540">
    <property type="entry name" value="TRANSCRIPTION FACTOR (ACR-2), PUTATIVE-RELATED-RELATED"/>
    <property type="match status" value="1"/>
</dbReference>